<dbReference type="AlphaFoldDB" id="A0A9Q3GMC8"/>
<comment type="caution">
    <text evidence="2">The sequence shown here is derived from an EMBL/GenBank/DDBJ whole genome shotgun (WGS) entry which is preliminary data.</text>
</comment>
<keyword evidence="3" id="KW-1185">Reference proteome</keyword>
<feature type="compositionally biased region" description="Basic and acidic residues" evidence="1">
    <location>
        <begin position="54"/>
        <end position="67"/>
    </location>
</feature>
<gene>
    <name evidence="2" type="ORF">O181_011732</name>
</gene>
<name>A0A9Q3GMC8_9BASI</name>
<feature type="region of interest" description="Disordered" evidence="1">
    <location>
        <begin position="40"/>
        <end position="71"/>
    </location>
</feature>
<dbReference type="Proteomes" id="UP000765509">
    <property type="component" value="Unassembled WGS sequence"/>
</dbReference>
<reference evidence="2" key="1">
    <citation type="submission" date="2021-03" db="EMBL/GenBank/DDBJ databases">
        <title>Draft genome sequence of rust myrtle Austropuccinia psidii MF-1, a brazilian biotype.</title>
        <authorList>
            <person name="Quecine M.C."/>
            <person name="Pachon D.M.R."/>
            <person name="Bonatelli M.L."/>
            <person name="Correr F.H."/>
            <person name="Franceschini L.M."/>
            <person name="Leite T.F."/>
            <person name="Margarido G.R.A."/>
            <person name="Almeida C.A."/>
            <person name="Ferrarezi J.A."/>
            <person name="Labate C.A."/>
        </authorList>
    </citation>
    <scope>NUCLEOTIDE SEQUENCE</scope>
    <source>
        <strain evidence="2">MF-1</strain>
    </source>
</reference>
<protein>
    <submittedName>
        <fullName evidence="2">Uncharacterized protein</fullName>
    </submittedName>
</protein>
<proteinExistence type="predicted"/>
<evidence type="ECO:0000256" key="1">
    <source>
        <dbReference type="SAM" id="MobiDB-lite"/>
    </source>
</evidence>
<dbReference type="EMBL" id="AVOT02002944">
    <property type="protein sequence ID" value="MBW0472017.1"/>
    <property type="molecule type" value="Genomic_DNA"/>
</dbReference>
<feature type="region of interest" description="Disordered" evidence="1">
    <location>
        <begin position="1"/>
        <end position="28"/>
    </location>
</feature>
<organism evidence="2 3">
    <name type="scientific">Austropuccinia psidii MF-1</name>
    <dbReference type="NCBI Taxonomy" id="1389203"/>
    <lineage>
        <taxon>Eukaryota</taxon>
        <taxon>Fungi</taxon>
        <taxon>Dikarya</taxon>
        <taxon>Basidiomycota</taxon>
        <taxon>Pucciniomycotina</taxon>
        <taxon>Pucciniomycetes</taxon>
        <taxon>Pucciniales</taxon>
        <taxon>Sphaerophragmiaceae</taxon>
        <taxon>Austropuccinia</taxon>
    </lineage>
</organism>
<sequence length="86" mass="9728">MPIISDPELELSMSNPNRYKSHSEGSNRDLYETVQEVPHGVQGQGLGNFSTDPPRSDELLAHPEKTPQRGGNSEILYWMEYTIIQI</sequence>
<accession>A0A9Q3GMC8</accession>
<evidence type="ECO:0000313" key="2">
    <source>
        <dbReference type="EMBL" id="MBW0472017.1"/>
    </source>
</evidence>
<evidence type="ECO:0000313" key="3">
    <source>
        <dbReference type="Proteomes" id="UP000765509"/>
    </source>
</evidence>